<evidence type="ECO:0008006" key="5">
    <source>
        <dbReference type="Google" id="ProtNLM"/>
    </source>
</evidence>
<dbReference type="AlphaFoldDB" id="A0ABD1K238"/>
<gene>
    <name evidence="3" type="ORF">ACEWY4_010505</name>
</gene>
<evidence type="ECO:0000313" key="3">
    <source>
        <dbReference type="EMBL" id="KAL2093193.1"/>
    </source>
</evidence>
<name>A0ABD1K238_9TELE</name>
<feature type="coiled-coil region" evidence="1">
    <location>
        <begin position="130"/>
        <end position="182"/>
    </location>
</feature>
<evidence type="ECO:0000313" key="4">
    <source>
        <dbReference type="Proteomes" id="UP001591681"/>
    </source>
</evidence>
<accession>A0ABD1K238</accession>
<keyword evidence="4" id="KW-1185">Reference proteome</keyword>
<organism evidence="3 4">
    <name type="scientific">Coilia grayii</name>
    <name type="common">Gray's grenadier anchovy</name>
    <dbReference type="NCBI Taxonomy" id="363190"/>
    <lineage>
        <taxon>Eukaryota</taxon>
        <taxon>Metazoa</taxon>
        <taxon>Chordata</taxon>
        <taxon>Craniata</taxon>
        <taxon>Vertebrata</taxon>
        <taxon>Euteleostomi</taxon>
        <taxon>Actinopterygii</taxon>
        <taxon>Neopterygii</taxon>
        <taxon>Teleostei</taxon>
        <taxon>Clupei</taxon>
        <taxon>Clupeiformes</taxon>
        <taxon>Clupeoidei</taxon>
        <taxon>Engraulidae</taxon>
        <taxon>Coilinae</taxon>
        <taxon>Coilia</taxon>
    </lineage>
</organism>
<sequence>MKVNFSADCSAKSSQSLFSDTSPSITPCDASEKPELADTNGPDLLDLKFLNVVDAPSADIRSSSPPSPAPLTPSSVGSDFRFSSRASSTPSPSPPPCSPSPPSLFSGALSAVLHNPGATLKVAPSGSPALDHLRVQLREMRDELDLLKSQHKKEVKLLMSELDEEKKVRLSLQVEVDKIKKQLAKSS</sequence>
<proteinExistence type="predicted"/>
<protein>
    <recommendedName>
        <fullName evidence="5">SH3 domain-containing kinase-binding protein 1</fullName>
    </recommendedName>
</protein>
<comment type="caution">
    <text evidence="3">The sequence shown here is derived from an EMBL/GenBank/DDBJ whole genome shotgun (WGS) entry which is preliminary data.</text>
</comment>
<feature type="region of interest" description="Disordered" evidence="2">
    <location>
        <begin position="57"/>
        <end position="103"/>
    </location>
</feature>
<feature type="compositionally biased region" description="Polar residues" evidence="2">
    <location>
        <begin position="11"/>
        <end position="25"/>
    </location>
</feature>
<reference evidence="3 4" key="1">
    <citation type="submission" date="2024-09" db="EMBL/GenBank/DDBJ databases">
        <title>A chromosome-level genome assembly of Gray's grenadier anchovy, Coilia grayii.</title>
        <authorList>
            <person name="Fu Z."/>
        </authorList>
    </citation>
    <scope>NUCLEOTIDE SEQUENCE [LARGE SCALE GENOMIC DNA]</scope>
    <source>
        <strain evidence="3">G4</strain>
        <tissue evidence="3">Muscle</tissue>
    </source>
</reference>
<dbReference type="EMBL" id="JBHFQA010000009">
    <property type="protein sequence ID" value="KAL2093193.1"/>
    <property type="molecule type" value="Genomic_DNA"/>
</dbReference>
<feature type="region of interest" description="Disordered" evidence="2">
    <location>
        <begin position="1"/>
        <end position="42"/>
    </location>
</feature>
<keyword evidence="1" id="KW-0175">Coiled coil</keyword>
<evidence type="ECO:0000256" key="1">
    <source>
        <dbReference type="SAM" id="Coils"/>
    </source>
</evidence>
<feature type="compositionally biased region" description="Pro residues" evidence="2">
    <location>
        <begin position="91"/>
        <end position="102"/>
    </location>
</feature>
<evidence type="ECO:0000256" key="2">
    <source>
        <dbReference type="SAM" id="MobiDB-lite"/>
    </source>
</evidence>
<dbReference type="Proteomes" id="UP001591681">
    <property type="component" value="Unassembled WGS sequence"/>
</dbReference>